<feature type="domain" description="RlpA-like protein double-psi beta-barrel" evidence="4">
    <location>
        <begin position="125"/>
        <end position="174"/>
    </location>
</feature>
<protein>
    <recommendedName>
        <fullName evidence="4">RlpA-like protein double-psi beta-barrel domain-containing protein</fullName>
    </recommendedName>
</protein>
<gene>
    <name evidence="5" type="ORF">INT47_002066</name>
</gene>
<dbReference type="CDD" id="cd22191">
    <property type="entry name" value="DPBB_RlpA_EXP_N-like"/>
    <property type="match status" value="1"/>
</dbReference>
<dbReference type="PANTHER" id="PTHR31836:SF28">
    <property type="entry name" value="SRCR DOMAIN-CONTAINING PROTEIN-RELATED"/>
    <property type="match status" value="1"/>
</dbReference>
<dbReference type="InterPro" id="IPR036908">
    <property type="entry name" value="RlpA-like_sf"/>
</dbReference>
<organism evidence="5 6">
    <name type="scientific">Mucor saturninus</name>
    <dbReference type="NCBI Taxonomy" id="64648"/>
    <lineage>
        <taxon>Eukaryota</taxon>
        <taxon>Fungi</taxon>
        <taxon>Fungi incertae sedis</taxon>
        <taxon>Mucoromycota</taxon>
        <taxon>Mucoromycotina</taxon>
        <taxon>Mucoromycetes</taxon>
        <taxon>Mucorales</taxon>
        <taxon>Mucorineae</taxon>
        <taxon>Mucoraceae</taxon>
        <taxon>Mucor</taxon>
    </lineage>
</organism>
<accession>A0A8H7R180</accession>
<evidence type="ECO:0000256" key="1">
    <source>
        <dbReference type="ARBA" id="ARBA00022729"/>
    </source>
</evidence>
<feature type="signal peptide" evidence="3">
    <location>
        <begin position="1"/>
        <end position="22"/>
    </location>
</feature>
<feature type="region of interest" description="Disordered" evidence="2">
    <location>
        <begin position="57"/>
        <end position="77"/>
    </location>
</feature>
<evidence type="ECO:0000256" key="3">
    <source>
        <dbReference type="SAM" id="SignalP"/>
    </source>
</evidence>
<dbReference type="SUPFAM" id="SSF50685">
    <property type="entry name" value="Barwin-like endoglucanases"/>
    <property type="match status" value="1"/>
</dbReference>
<evidence type="ECO:0000313" key="5">
    <source>
        <dbReference type="EMBL" id="KAG2202634.1"/>
    </source>
</evidence>
<dbReference type="Gene3D" id="2.40.40.10">
    <property type="entry name" value="RlpA-like domain"/>
    <property type="match status" value="1"/>
</dbReference>
<evidence type="ECO:0000256" key="2">
    <source>
        <dbReference type="SAM" id="MobiDB-lite"/>
    </source>
</evidence>
<proteinExistence type="predicted"/>
<reference evidence="5" key="1">
    <citation type="submission" date="2020-12" db="EMBL/GenBank/DDBJ databases">
        <title>Metabolic potential, ecology and presence of endohyphal bacteria is reflected in genomic diversity of Mucoromycotina.</title>
        <authorList>
            <person name="Muszewska A."/>
            <person name="Okrasinska A."/>
            <person name="Steczkiewicz K."/>
            <person name="Drgas O."/>
            <person name="Orlowska M."/>
            <person name="Perlinska-Lenart U."/>
            <person name="Aleksandrzak-Piekarczyk T."/>
            <person name="Szatraj K."/>
            <person name="Zielenkiewicz U."/>
            <person name="Pilsyk S."/>
            <person name="Malc E."/>
            <person name="Mieczkowski P."/>
            <person name="Kruszewska J.S."/>
            <person name="Biernat P."/>
            <person name="Pawlowska J."/>
        </authorList>
    </citation>
    <scope>NUCLEOTIDE SEQUENCE</scope>
    <source>
        <strain evidence="5">WA0000017839</strain>
    </source>
</reference>
<comment type="caution">
    <text evidence="5">The sequence shown here is derived from an EMBL/GenBank/DDBJ whole genome shotgun (WGS) entry which is preliminary data.</text>
</comment>
<feature type="chain" id="PRO_5034287955" description="RlpA-like protein double-psi beta-barrel domain-containing protein" evidence="3">
    <location>
        <begin position="23"/>
        <end position="178"/>
    </location>
</feature>
<dbReference type="InterPro" id="IPR009009">
    <property type="entry name" value="RlpA-like_DPBB"/>
</dbReference>
<dbReference type="AlphaFoldDB" id="A0A8H7R180"/>
<evidence type="ECO:0000313" key="6">
    <source>
        <dbReference type="Proteomes" id="UP000603453"/>
    </source>
</evidence>
<dbReference type="InterPro" id="IPR051477">
    <property type="entry name" value="Expansin_CellWall"/>
</dbReference>
<evidence type="ECO:0000259" key="4">
    <source>
        <dbReference type="Pfam" id="PF03330"/>
    </source>
</evidence>
<dbReference type="OrthoDB" id="406505at2759"/>
<keyword evidence="1 3" id="KW-0732">Signal</keyword>
<dbReference type="Pfam" id="PF03330">
    <property type="entry name" value="DPBB_1"/>
    <property type="match status" value="1"/>
</dbReference>
<keyword evidence="6" id="KW-1185">Reference proteome</keyword>
<sequence length="178" mass="18428">MRSTPVYALIFSLYLLFGLVSTASVHQQRYLQAARGQTTARTTTKVTITTTKKAATVKTTTTSKAAPTSPAGSGSTSFSGDGTWFDIGLGSCGQTNTDTDFVAALNAPQMMNGANPNANPMCGKQIKITNPANGKSVTVKIVDTCPPCASGSVDLSPAAFGAIADLSAGRIKINWVFV</sequence>
<dbReference type="Proteomes" id="UP000603453">
    <property type="component" value="Unassembled WGS sequence"/>
</dbReference>
<name>A0A8H7R180_9FUNG</name>
<dbReference type="PANTHER" id="PTHR31836">
    <property type="match status" value="1"/>
</dbReference>
<dbReference type="EMBL" id="JAEPRD010000058">
    <property type="protein sequence ID" value="KAG2202634.1"/>
    <property type="molecule type" value="Genomic_DNA"/>
</dbReference>